<dbReference type="AlphaFoldDB" id="A0AAD8F647"/>
<dbReference type="InterPro" id="IPR010994">
    <property type="entry name" value="RuvA_2-like"/>
</dbReference>
<dbReference type="Gene3D" id="3.40.50.10130">
    <property type="match status" value="1"/>
</dbReference>
<evidence type="ECO:0000256" key="1">
    <source>
        <dbReference type="ARBA" id="ARBA00004123"/>
    </source>
</evidence>
<dbReference type="CDD" id="cd22325">
    <property type="entry name" value="ERCC1_C-like"/>
    <property type="match status" value="1"/>
</dbReference>
<evidence type="ECO:0000256" key="4">
    <source>
        <dbReference type="ARBA" id="ARBA00023125"/>
    </source>
</evidence>
<keyword evidence="11" id="KW-1185">Reference proteome</keyword>
<dbReference type="Gene3D" id="1.10.150.20">
    <property type="entry name" value="5' to 3' exonuclease, C-terminal subdomain"/>
    <property type="match status" value="1"/>
</dbReference>
<dbReference type="GO" id="GO:0003697">
    <property type="term" value="F:single-stranded DNA binding"/>
    <property type="evidence" value="ECO:0007669"/>
    <property type="project" value="TreeGrafter"/>
</dbReference>
<evidence type="ECO:0000256" key="5">
    <source>
        <dbReference type="ARBA" id="ARBA00023204"/>
    </source>
</evidence>
<evidence type="ECO:0000256" key="8">
    <source>
        <dbReference type="ARBA" id="ARBA00071993"/>
    </source>
</evidence>
<comment type="caution">
    <text evidence="10">The sequence shown here is derived from an EMBL/GenBank/DDBJ whole genome shotgun (WGS) entry which is preliminary data.</text>
</comment>
<keyword evidence="5" id="KW-0234">DNA repair</keyword>
<proteinExistence type="inferred from homology"/>
<organism evidence="10 11">
    <name type="scientific">Biomphalaria pfeifferi</name>
    <name type="common">Bloodfluke planorb</name>
    <name type="synonym">Freshwater snail</name>
    <dbReference type="NCBI Taxonomy" id="112525"/>
    <lineage>
        <taxon>Eukaryota</taxon>
        <taxon>Metazoa</taxon>
        <taxon>Spiralia</taxon>
        <taxon>Lophotrochozoa</taxon>
        <taxon>Mollusca</taxon>
        <taxon>Gastropoda</taxon>
        <taxon>Heterobranchia</taxon>
        <taxon>Euthyneura</taxon>
        <taxon>Panpulmonata</taxon>
        <taxon>Hygrophila</taxon>
        <taxon>Lymnaeoidea</taxon>
        <taxon>Planorbidae</taxon>
        <taxon>Biomphalaria</taxon>
    </lineage>
</organism>
<evidence type="ECO:0000256" key="2">
    <source>
        <dbReference type="ARBA" id="ARBA00008283"/>
    </source>
</evidence>
<dbReference type="FunFam" id="1.10.150.20:FF:000017">
    <property type="entry name" value="DNA excision repair protein ERCC-1"/>
    <property type="match status" value="1"/>
</dbReference>
<dbReference type="NCBIfam" id="TIGR00597">
    <property type="entry name" value="rad10"/>
    <property type="match status" value="1"/>
</dbReference>
<sequence length="342" mass="38556">MHTGSITLFYHKLPMPKLPHIAIPCPLTLALRLLTILFEFSPHTLLPFPYSVSENEKETETKPLFKKVKTSSVQSANSTVSQKSTPSATVGAQIHKETHGANQEQLSSIVQKENSEKKDQESIPGSTNATKSFSNSIIVNTRQRGNPILKSIRNIPWEYGNIIPDYVMGQSNCALFLSLRYHQLHPNYIHERLKQLGKSYELRVMLVQVDVKEAHHLLKDLAKICLLADCTLVLAFSPEEAGRYLETYKIFENKPPEAIMEKTEENFIAKFTDCLTRVKSVNKTDCLTLISHFGTLANVMDSSEEDLSLCPGFGPQKAKRLHSIFYEPFIKMPYKETSGNSS</sequence>
<dbReference type="PANTHER" id="PTHR12749">
    <property type="entry name" value="EXCISION REPAIR CROSS-COMPLEMENTING 1 ERCC1"/>
    <property type="match status" value="1"/>
</dbReference>
<keyword evidence="6" id="KW-0539">Nucleus</keyword>
<keyword evidence="3" id="KW-0227">DNA damage</keyword>
<evidence type="ECO:0000259" key="9">
    <source>
        <dbReference type="Pfam" id="PF03834"/>
    </source>
</evidence>
<comment type="similarity">
    <text evidence="2">Belongs to the ERCC1/RAD10/SWI10 family.</text>
</comment>
<dbReference type="InterPro" id="IPR011335">
    <property type="entry name" value="Restrct_endonuc-II-like"/>
</dbReference>
<dbReference type="PANTHER" id="PTHR12749:SF0">
    <property type="entry name" value="DNA EXCISION REPAIR PROTEIN ERCC-1"/>
    <property type="match status" value="1"/>
</dbReference>
<comment type="subcellular location">
    <subcellularLocation>
        <location evidence="1">Nucleus</location>
    </subcellularLocation>
</comment>
<keyword evidence="4" id="KW-0238">DNA-binding</keyword>
<feature type="domain" description="ERCC1-like central" evidence="9">
    <location>
        <begin position="136"/>
        <end position="249"/>
    </location>
</feature>
<dbReference type="SUPFAM" id="SSF47781">
    <property type="entry name" value="RuvA domain 2-like"/>
    <property type="match status" value="1"/>
</dbReference>
<accession>A0AAD8F647</accession>
<evidence type="ECO:0000256" key="7">
    <source>
        <dbReference type="ARBA" id="ARBA00054210"/>
    </source>
</evidence>
<dbReference type="GO" id="GO:0000110">
    <property type="term" value="C:nucleotide-excision repair factor 1 complex"/>
    <property type="evidence" value="ECO:0007669"/>
    <property type="project" value="TreeGrafter"/>
</dbReference>
<gene>
    <name evidence="10" type="ORF">Bpfe_017524</name>
</gene>
<name>A0AAD8F647_BIOPF</name>
<evidence type="ECO:0000313" key="11">
    <source>
        <dbReference type="Proteomes" id="UP001233172"/>
    </source>
</evidence>
<dbReference type="GO" id="GO:0006289">
    <property type="term" value="P:nucleotide-excision repair"/>
    <property type="evidence" value="ECO:0007669"/>
    <property type="project" value="UniProtKB-ARBA"/>
</dbReference>
<dbReference type="GO" id="GO:0006302">
    <property type="term" value="P:double-strand break repair"/>
    <property type="evidence" value="ECO:0007669"/>
    <property type="project" value="UniProtKB-ARBA"/>
</dbReference>
<dbReference type="InterPro" id="IPR004579">
    <property type="entry name" value="ERCC1/RAD10/SWI10"/>
</dbReference>
<dbReference type="GO" id="GO:0003684">
    <property type="term" value="F:damaged DNA binding"/>
    <property type="evidence" value="ECO:0007669"/>
    <property type="project" value="InterPro"/>
</dbReference>
<dbReference type="Pfam" id="PF03834">
    <property type="entry name" value="Rad10"/>
    <property type="match status" value="1"/>
</dbReference>
<protein>
    <recommendedName>
        <fullName evidence="8">DNA excision repair protein ERCC-1</fullName>
    </recommendedName>
</protein>
<reference evidence="10" key="1">
    <citation type="journal article" date="2023" name="PLoS Negl. Trop. Dis.">
        <title>A genome sequence for Biomphalaria pfeifferi, the major vector snail for the human-infecting parasite Schistosoma mansoni.</title>
        <authorList>
            <person name="Bu L."/>
            <person name="Lu L."/>
            <person name="Laidemitt M.R."/>
            <person name="Zhang S.M."/>
            <person name="Mutuku M."/>
            <person name="Mkoji G."/>
            <person name="Steinauer M."/>
            <person name="Loker E.S."/>
        </authorList>
    </citation>
    <scope>NUCLEOTIDE SEQUENCE</scope>
    <source>
        <strain evidence="10">KasaAsao</strain>
    </source>
</reference>
<dbReference type="Pfam" id="PF14520">
    <property type="entry name" value="HHH_5"/>
    <property type="match status" value="1"/>
</dbReference>
<evidence type="ECO:0000256" key="6">
    <source>
        <dbReference type="ARBA" id="ARBA00023242"/>
    </source>
</evidence>
<dbReference type="Proteomes" id="UP001233172">
    <property type="component" value="Unassembled WGS sequence"/>
</dbReference>
<evidence type="ECO:0000256" key="3">
    <source>
        <dbReference type="ARBA" id="ARBA00022763"/>
    </source>
</evidence>
<dbReference type="EMBL" id="JASAOG010000089">
    <property type="protein sequence ID" value="KAK0053147.1"/>
    <property type="molecule type" value="Genomic_DNA"/>
</dbReference>
<dbReference type="SUPFAM" id="SSF52980">
    <property type="entry name" value="Restriction endonuclease-like"/>
    <property type="match status" value="1"/>
</dbReference>
<comment type="function">
    <text evidence="7">Non-catalytic component of a structure-specific DNA repair endonuclease responsible for the 5'-incision during DNA repair. Responsible, in conjunction with SLX4, for the first step in the repair of interstrand cross-links (ICL). Participates in the processing of anaphase bridge-generating DNA structures, which consist in incompletely processed DNA lesions arising during S or G2 phase, and can result in cytokinesis failure. Also required for homology-directed repair (HDR) of DNA double-strand breaks, in conjunction with SLX4.</text>
</comment>
<dbReference type="FunFam" id="3.40.50.10130:FF:000001">
    <property type="entry name" value="DNA excision repair protein ERCC-1"/>
    <property type="match status" value="1"/>
</dbReference>
<reference evidence="10" key="2">
    <citation type="submission" date="2023-04" db="EMBL/GenBank/DDBJ databases">
        <authorList>
            <person name="Bu L."/>
            <person name="Lu L."/>
            <person name="Laidemitt M.R."/>
            <person name="Zhang S.M."/>
            <person name="Mutuku M."/>
            <person name="Mkoji G."/>
            <person name="Steinauer M."/>
            <person name="Loker E.S."/>
        </authorList>
    </citation>
    <scope>NUCLEOTIDE SEQUENCE</scope>
    <source>
        <strain evidence="10">KasaAsao</strain>
        <tissue evidence="10">Whole Snail</tissue>
    </source>
</reference>
<dbReference type="GO" id="GO:0070522">
    <property type="term" value="C:ERCC4-ERCC1 complex"/>
    <property type="evidence" value="ECO:0007669"/>
    <property type="project" value="TreeGrafter"/>
</dbReference>
<dbReference type="GO" id="GO:0070914">
    <property type="term" value="P:UV-damage excision repair"/>
    <property type="evidence" value="ECO:0007669"/>
    <property type="project" value="TreeGrafter"/>
</dbReference>
<dbReference type="GO" id="GO:0006312">
    <property type="term" value="P:mitotic recombination"/>
    <property type="evidence" value="ECO:0007669"/>
    <property type="project" value="TreeGrafter"/>
</dbReference>
<dbReference type="GO" id="GO:0032204">
    <property type="term" value="P:regulation of telomere maintenance"/>
    <property type="evidence" value="ECO:0007669"/>
    <property type="project" value="UniProtKB-ARBA"/>
</dbReference>
<dbReference type="InterPro" id="IPR047260">
    <property type="entry name" value="ERCC1-like_central_dom"/>
</dbReference>
<evidence type="ECO:0000313" key="10">
    <source>
        <dbReference type="EMBL" id="KAK0053147.1"/>
    </source>
</evidence>